<gene>
    <name evidence="2" type="ORF">BJ508DRAFT_306902</name>
</gene>
<evidence type="ECO:0000313" key="2">
    <source>
        <dbReference type="EMBL" id="RPA80934.1"/>
    </source>
</evidence>
<dbReference type="EMBL" id="ML119683">
    <property type="protein sequence ID" value="RPA80934.1"/>
    <property type="molecule type" value="Genomic_DNA"/>
</dbReference>
<protein>
    <submittedName>
        <fullName evidence="2">Uncharacterized protein</fullName>
    </submittedName>
</protein>
<evidence type="ECO:0000313" key="3">
    <source>
        <dbReference type="Proteomes" id="UP000275078"/>
    </source>
</evidence>
<name>A0A3N4IH04_ASCIM</name>
<dbReference type="Proteomes" id="UP000275078">
    <property type="component" value="Unassembled WGS sequence"/>
</dbReference>
<organism evidence="2 3">
    <name type="scientific">Ascobolus immersus RN42</name>
    <dbReference type="NCBI Taxonomy" id="1160509"/>
    <lineage>
        <taxon>Eukaryota</taxon>
        <taxon>Fungi</taxon>
        <taxon>Dikarya</taxon>
        <taxon>Ascomycota</taxon>
        <taxon>Pezizomycotina</taxon>
        <taxon>Pezizomycetes</taxon>
        <taxon>Pezizales</taxon>
        <taxon>Ascobolaceae</taxon>
        <taxon>Ascobolus</taxon>
    </lineage>
</organism>
<sequence length="139" mass="15589">MELDPRKGLGTGKPESFQPTRATCEMEMEMLVALKQIAQDRSKKCLVPSSMSQNKRPPVKNPAHEQPVPEHEPAITISVPDSRPNFDRDNGHHSSFPYSGTPQQIRDPGNEMLIRFVCGFNITCFCGVRHDEQSLRNAS</sequence>
<keyword evidence="3" id="KW-1185">Reference proteome</keyword>
<reference evidence="2 3" key="1">
    <citation type="journal article" date="2018" name="Nat. Ecol. Evol.">
        <title>Pezizomycetes genomes reveal the molecular basis of ectomycorrhizal truffle lifestyle.</title>
        <authorList>
            <person name="Murat C."/>
            <person name="Payen T."/>
            <person name="Noel B."/>
            <person name="Kuo A."/>
            <person name="Morin E."/>
            <person name="Chen J."/>
            <person name="Kohler A."/>
            <person name="Krizsan K."/>
            <person name="Balestrini R."/>
            <person name="Da Silva C."/>
            <person name="Montanini B."/>
            <person name="Hainaut M."/>
            <person name="Levati E."/>
            <person name="Barry K.W."/>
            <person name="Belfiori B."/>
            <person name="Cichocki N."/>
            <person name="Clum A."/>
            <person name="Dockter R.B."/>
            <person name="Fauchery L."/>
            <person name="Guy J."/>
            <person name="Iotti M."/>
            <person name="Le Tacon F."/>
            <person name="Lindquist E.A."/>
            <person name="Lipzen A."/>
            <person name="Malagnac F."/>
            <person name="Mello A."/>
            <person name="Molinier V."/>
            <person name="Miyauchi S."/>
            <person name="Poulain J."/>
            <person name="Riccioni C."/>
            <person name="Rubini A."/>
            <person name="Sitrit Y."/>
            <person name="Splivallo R."/>
            <person name="Traeger S."/>
            <person name="Wang M."/>
            <person name="Zifcakova L."/>
            <person name="Wipf D."/>
            <person name="Zambonelli A."/>
            <person name="Paolocci F."/>
            <person name="Nowrousian M."/>
            <person name="Ottonello S."/>
            <person name="Baldrian P."/>
            <person name="Spatafora J.W."/>
            <person name="Henrissat B."/>
            <person name="Nagy L.G."/>
            <person name="Aury J.M."/>
            <person name="Wincker P."/>
            <person name="Grigoriev I.V."/>
            <person name="Bonfante P."/>
            <person name="Martin F.M."/>
        </authorList>
    </citation>
    <scope>NUCLEOTIDE SEQUENCE [LARGE SCALE GENOMIC DNA]</scope>
    <source>
        <strain evidence="2 3">RN42</strain>
    </source>
</reference>
<accession>A0A3N4IH04</accession>
<evidence type="ECO:0000256" key="1">
    <source>
        <dbReference type="SAM" id="MobiDB-lite"/>
    </source>
</evidence>
<proteinExistence type="predicted"/>
<feature type="region of interest" description="Disordered" evidence="1">
    <location>
        <begin position="43"/>
        <end position="106"/>
    </location>
</feature>
<feature type="region of interest" description="Disordered" evidence="1">
    <location>
        <begin position="1"/>
        <end position="20"/>
    </location>
</feature>
<dbReference type="AlphaFoldDB" id="A0A3N4IH04"/>